<protein>
    <submittedName>
        <fullName evidence="1">Uncharacterized protein</fullName>
    </submittedName>
</protein>
<sequence length="135" mass="15339">MRRPQESQRNEQQKPAVANMMPVIQYDKNACHSPQVERQRLCSECMICLSDFQDGEMVRFLPTCGHFFHVQCVDVWLHLHTSCPACRHNTVQLQGAALSDHRACNEQIREQLPDQVSPPQVTSVPLSFSPALPNS</sequence>
<evidence type="ECO:0000313" key="1">
    <source>
        <dbReference type="EMBL" id="KAJ7515603.1"/>
    </source>
</evidence>
<keyword evidence="2" id="KW-1185">Reference proteome</keyword>
<name>A0ACC2ADJ6_DIPCM</name>
<dbReference type="EMBL" id="CM055113">
    <property type="protein sequence ID" value="KAJ7515603.1"/>
    <property type="molecule type" value="Genomic_DNA"/>
</dbReference>
<organism evidence="1 2">
    <name type="scientific">Diphasiastrum complanatum</name>
    <name type="common">Issler's clubmoss</name>
    <name type="synonym">Lycopodium complanatum</name>
    <dbReference type="NCBI Taxonomy" id="34168"/>
    <lineage>
        <taxon>Eukaryota</taxon>
        <taxon>Viridiplantae</taxon>
        <taxon>Streptophyta</taxon>
        <taxon>Embryophyta</taxon>
        <taxon>Tracheophyta</taxon>
        <taxon>Lycopodiopsida</taxon>
        <taxon>Lycopodiales</taxon>
        <taxon>Lycopodiaceae</taxon>
        <taxon>Lycopodioideae</taxon>
        <taxon>Diphasiastrum</taxon>
    </lineage>
</organism>
<reference evidence="2" key="1">
    <citation type="journal article" date="2024" name="Proc. Natl. Acad. Sci. U.S.A.">
        <title>Extraordinary preservation of gene collinearity over three hundred million years revealed in homosporous lycophytes.</title>
        <authorList>
            <person name="Li C."/>
            <person name="Wickell D."/>
            <person name="Kuo L.Y."/>
            <person name="Chen X."/>
            <person name="Nie B."/>
            <person name="Liao X."/>
            <person name="Peng D."/>
            <person name="Ji J."/>
            <person name="Jenkins J."/>
            <person name="Williams M."/>
            <person name="Shu S."/>
            <person name="Plott C."/>
            <person name="Barry K."/>
            <person name="Rajasekar S."/>
            <person name="Grimwood J."/>
            <person name="Han X."/>
            <person name="Sun S."/>
            <person name="Hou Z."/>
            <person name="He W."/>
            <person name="Dai G."/>
            <person name="Sun C."/>
            <person name="Schmutz J."/>
            <person name="Leebens-Mack J.H."/>
            <person name="Li F.W."/>
            <person name="Wang L."/>
        </authorList>
    </citation>
    <scope>NUCLEOTIDE SEQUENCE [LARGE SCALE GENOMIC DNA]</scope>
    <source>
        <strain evidence="2">cv. PW_Plant_1</strain>
    </source>
</reference>
<evidence type="ECO:0000313" key="2">
    <source>
        <dbReference type="Proteomes" id="UP001162992"/>
    </source>
</evidence>
<dbReference type="Proteomes" id="UP001162992">
    <property type="component" value="Chromosome 22"/>
</dbReference>
<proteinExistence type="predicted"/>
<gene>
    <name evidence="1" type="ORF">O6H91_22G019900</name>
</gene>
<accession>A0ACC2ADJ6</accession>
<comment type="caution">
    <text evidence="1">The sequence shown here is derived from an EMBL/GenBank/DDBJ whole genome shotgun (WGS) entry which is preliminary data.</text>
</comment>